<feature type="transmembrane region" description="Helical" evidence="5">
    <location>
        <begin position="323"/>
        <end position="344"/>
    </location>
</feature>
<gene>
    <name evidence="8 9 10" type="primary">LOC111137277</name>
</gene>
<keyword evidence="3 5" id="KW-1133">Transmembrane helix</keyword>
<feature type="transmembrane region" description="Helical" evidence="5">
    <location>
        <begin position="216"/>
        <end position="235"/>
    </location>
</feature>
<name>A0A8B8EWL5_CRAVI</name>
<dbReference type="InterPro" id="IPR005829">
    <property type="entry name" value="Sugar_transporter_CS"/>
</dbReference>
<accession>A0A8B8EWL5</accession>
<dbReference type="SUPFAM" id="SSF103473">
    <property type="entry name" value="MFS general substrate transporter"/>
    <property type="match status" value="1"/>
</dbReference>
<dbReference type="GO" id="GO:0022857">
    <property type="term" value="F:transmembrane transporter activity"/>
    <property type="evidence" value="ECO:0007669"/>
    <property type="project" value="InterPro"/>
</dbReference>
<dbReference type="Gene3D" id="1.20.1250.20">
    <property type="entry name" value="MFS general substrate transporter like domains"/>
    <property type="match status" value="1"/>
</dbReference>
<proteinExistence type="predicted"/>
<dbReference type="InterPro" id="IPR036259">
    <property type="entry name" value="MFS_trans_sf"/>
</dbReference>
<dbReference type="KEGG" id="cvn:111137277"/>
<evidence type="ECO:0000256" key="2">
    <source>
        <dbReference type="ARBA" id="ARBA00022692"/>
    </source>
</evidence>
<feature type="transmembrane region" description="Helical" evidence="5">
    <location>
        <begin position="388"/>
        <end position="406"/>
    </location>
</feature>
<dbReference type="GeneID" id="111137277"/>
<evidence type="ECO:0000313" key="8">
    <source>
        <dbReference type="RefSeq" id="XP_022344382.1"/>
    </source>
</evidence>
<dbReference type="RefSeq" id="XP_022344382.1">
    <property type="nucleotide sequence ID" value="XM_022488674.1"/>
</dbReference>
<evidence type="ECO:0000313" key="7">
    <source>
        <dbReference type="Proteomes" id="UP000694844"/>
    </source>
</evidence>
<dbReference type="AlphaFoldDB" id="A0A8B8EWL5"/>
<dbReference type="InterPro" id="IPR020846">
    <property type="entry name" value="MFS_dom"/>
</dbReference>
<feature type="transmembrane region" description="Helical" evidence="5">
    <location>
        <begin position="125"/>
        <end position="146"/>
    </location>
</feature>
<dbReference type="PROSITE" id="PS00216">
    <property type="entry name" value="SUGAR_TRANSPORT_1"/>
    <property type="match status" value="1"/>
</dbReference>
<organism evidence="7 10">
    <name type="scientific">Crassostrea virginica</name>
    <name type="common">Eastern oyster</name>
    <dbReference type="NCBI Taxonomy" id="6565"/>
    <lineage>
        <taxon>Eukaryota</taxon>
        <taxon>Metazoa</taxon>
        <taxon>Spiralia</taxon>
        <taxon>Lophotrochozoa</taxon>
        <taxon>Mollusca</taxon>
        <taxon>Bivalvia</taxon>
        <taxon>Autobranchia</taxon>
        <taxon>Pteriomorphia</taxon>
        <taxon>Ostreida</taxon>
        <taxon>Ostreoidea</taxon>
        <taxon>Ostreidae</taxon>
        <taxon>Crassostrea</taxon>
    </lineage>
</organism>
<dbReference type="RefSeq" id="XP_022344384.1">
    <property type="nucleotide sequence ID" value="XM_022488676.1"/>
</dbReference>
<reference evidence="8 9" key="1">
    <citation type="submission" date="2025-04" db="UniProtKB">
        <authorList>
            <consortium name="RefSeq"/>
        </authorList>
    </citation>
    <scope>IDENTIFICATION</scope>
    <source>
        <tissue evidence="8 9">Whole sample</tissue>
    </source>
</reference>
<keyword evidence="2 5" id="KW-0812">Transmembrane</keyword>
<evidence type="ECO:0000313" key="9">
    <source>
        <dbReference type="RefSeq" id="XP_022344383.1"/>
    </source>
</evidence>
<keyword evidence="4 5" id="KW-0472">Membrane</keyword>
<feature type="transmembrane region" description="Helical" evidence="5">
    <location>
        <begin position="186"/>
        <end position="204"/>
    </location>
</feature>
<feature type="transmembrane region" description="Helical" evidence="5">
    <location>
        <begin position="241"/>
        <end position="259"/>
    </location>
</feature>
<keyword evidence="7" id="KW-1185">Reference proteome</keyword>
<feature type="transmembrane region" description="Helical" evidence="5">
    <location>
        <begin position="356"/>
        <end position="376"/>
    </location>
</feature>
<dbReference type="InterPro" id="IPR005828">
    <property type="entry name" value="MFS_sugar_transport-like"/>
</dbReference>
<evidence type="ECO:0000256" key="4">
    <source>
        <dbReference type="ARBA" id="ARBA00023136"/>
    </source>
</evidence>
<evidence type="ECO:0000256" key="5">
    <source>
        <dbReference type="SAM" id="Phobius"/>
    </source>
</evidence>
<evidence type="ECO:0000259" key="6">
    <source>
        <dbReference type="PROSITE" id="PS50850"/>
    </source>
</evidence>
<feature type="transmembrane region" description="Helical" evidence="5">
    <location>
        <begin position="158"/>
        <end position="180"/>
    </location>
</feature>
<dbReference type="Pfam" id="PF00083">
    <property type="entry name" value="Sugar_tr"/>
    <property type="match status" value="1"/>
</dbReference>
<comment type="subcellular location">
    <subcellularLocation>
        <location evidence="1">Membrane</location>
        <topology evidence="1">Multi-pass membrane protein</topology>
    </subcellularLocation>
</comment>
<evidence type="ECO:0000256" key="3">
    <source>
        <dbReference type="ARBA" id="ARBA00022989"/>
    </source>
</evidence>
<feature type="domain" description="Major facilitator superfamily (MFS) profile" evidence="6">
    <location>
        <begin position="55"/>
        <end position="502"/>
    </location>
</feature>
<dbReference type="PANTHER" id="PTHR24064">
    <property type="entry name" value="SOLUTE CARRIER FAMILY 22 MEMBER"/>
    <property type="match status" value="1"/>
</dbReference>
<evidence type="ECO:0000256" key="1">
    <source>
        <dbReference type="ARBA" id="ARBA00004141"/>
    </source>
</evidence>
<dbReference type="PROSITE" id="PS00217">
    <property type="entry name" value="SUGAR_TRANSPORT_2"/>
    <property type="match status" value="1"/>
</dbReference>
<dbReference type="GO" id="GO:0016020">
    <property type="term" value="C:membrane"/>
    <property type="evidence" value="ECO:0007669"/>
    <property type="project" value="UniProtKB-SubCell"/>
</dbReference>
<dbReference type="Proteomes" id="UP000694844">
    <property type="component" value="Chromosome 5"/>
</dbReference>
<dbReference type="PROSITE" id="PS50850">
    <property type="entry name" value="MFS"/>
    <property type="match status" value="1"/>
</dbReference>
<protein>
    <submittedName>
        <fullName evidence="8 9">Solute carrier family 22 member 4-like</fullName>
    </submittedName>
</protein>
<feature type="transmembrane region" description="Helical" evidence="5">
    <location>
        <begin position="479"/>
        <end position="499"/>
    </location>
</feature>
<evidence type="ECO:0000313" key="10">
    <source>
        <dbReference type="RefSeq" id="XP_022344384.1"/>
    </source>
</evidence>
<sequence>MKTTSEYLEEVLEETGGFGRFQMLLHGSILLSKVSITWSLLIMAFAGAEPDWWCLYPNTTLTPALSNYSSAAVAESNVTPAALGTLRAYKACTPPSNETSCQAFVFDGSMNTIINEWMLVCDEKWVTATVSSVQMAGLLISGLLGGQIADLIGRKPTFYVSIFILASFNIVAGFSTSWVMFTVTRFIIGLGCGAYLTVFYTFSVEFTPTKFRPIQIAVPDWSIWAALLGLCSYLLKDWKSLHILTGALTGVSLFTWWIVPESFRWLVSHDKLAEADRVIKKIARFNNHPKPELNKLRTVVDSDVTFQGNRKYTFLELFRDRTLLKTTALAGVGWFSCGYAYYAISYSVDQLSGDLYLNMFLLSVIDIPALISIWYLSNRLGRRWTCLGYFLIGSFACLGVAISQMIDVEKDLQKSLINGFALAAKFGVSAAWAAIMAFTTEVYPTVVRNIGYGTQNSISRIGALIAPQLVLVNKVTPGVMYIICFVVTLGSAITCLLLTETKDRTISDNLEVRTKAGGRGAASATRI</sequence>
<dbReference type="OrthoDB" id="6155518at2759"/>
<dbReference type="RefSeq" id="XP_022344383.1">
    <property type="nucleotide sequence ID" value="XM_022488675.1"/>
</dbReference>